<dbReference type="InterPro" id="IPR000086">
    <property type="entry name" value="NUDIX_hydrolase_dom"/>
</dbReference>
<dbReference type="Gene3D" id="3.90.79.10">
    <property type="entry name" value="Nucleoside Triphosphate Pyrophosphohydrolase"/>
    <property type="match status" value="1"/>
</dbReference>
<sequence>MSPRHSYYTSSFTSASKFVHKLIRPKHLTSRTVTIVPSYRCFHGARIHTYRQIIGSFTRPRIGSRIMAPSQSPKSDLEKQYMSSTSSPKADSRSKKPIAVPQPSSSILLISPQNQILLLHRIRTSSSFPSAHVFPGGNLDPYHESPIPSPSSPSRHVDSEVYRIGAIRECFEECGILLARPTQDNDVQRNDKERDDLLLEISSSERERARKEIHSKNTKFTSWVQEIGGKIDTANLLPFTRWITPSNLPKRFTTQMYIYFLPLDAETGIGEKEKMMQIPRDDGGIEHTAAEFGYCEDWLRKARRNEIILFPPQFYLMNLLVPFLSKPAEGERFSRDELRKQRERVLEFLKGDGGDGTGVEWGEKVMSPIGMGMRRSDGRVVLGLDKQGPELEGEGRSGDGTRVMLVKFLKEGPRDVEVRERKEVLEEERRGNTEAEGAGGAKL</sequence>
<dbReference type="EMBL" id="JAPEIS010000005">
    <property type="protein sequence ID" value="KAJ8065869.1"/>
    <property type="molecule type" value="Genomic_DNA"/>
</dbReference>
<evidence type="ECO:0000256" key="2">
    <source>
        <dbReference type="ARBA" id="ARBA00001946"/>
    </source>
</evidence>
<gene>
    <name evidence="9" type="ORF">OCU04_004971</name>
</gene>
<organism evidence="9 10">
    <name type="scientific">Sclerotinia nivalis</name>
    <dbReference type="NCBI Taxonomy" id="352851"/>
    <lineage>
        <taxon>Eukaryota</taxon>
        <taxon>Fungi</taxon>
        <taxon>Dikarya</taxon>
        <taxon>Ascomycota</taxon>
        <taxon>Pezizomycotina</taxon>
        <taxon>Leotiomycetes</taxon>
        <taxon>Helotiales</taxon>
        <taxon>Sclerotiniaceae</taxon>
        <taxon>Sclerotinia</taxon>
    </lineage>
</organism>
<evidence type="ECO:0000259" key="8">
    <source>
        <dbReference type="PROSITE" id="PS51462"/>
    </source>
</evidence>
<feature type="compositionally biased region" description="Basic and acidic residues" evidence="7">
    <location>
        <begin position="420"/>
        <end position="433"/>
    </location>
</feature>
<dbReference type="AlphaFoldDB" id="A0A9X0DK39"/>
<evidence type="ECO:0000313" key="10">
    <source>
        <dbReference type="Proteomes" id="UP001152300"/>
    </source>
</evidence>
<name>A0A9X0DK39_9HELO</name>
<feature type="region of interest" description="Disordered" evidence="7">
    <location>
        <begin position="420"/>
        <end position="443"/>
    </location>
</feature>
<keyword evidence="3" id="KW-0479">Metal-binding</keyword>
<dbReference type="GO" id="GO:0005739">
    <property type="term" value="C:mitochondrion"/>
    <property type="evidence" value="ECO:0007669"/>
    <property type="project" value="TreeGrafter"/>
</dbReference>
<dbReference type="InterPro" id="IPR039121">
    <property type="entry name" value="NUDT19"/>
</dbReference>
<evidence type="ECO:0000256" key="6">
    <source>
        <dbReference type="ARBA" id="ARBA00023211"/>
    </source>
</evidence>
<proteinExistence type="predicted"/>
<keyword evidence="6" id="KW-0464">Manganese</keyword>
<keyword evidence="4" id="KW-0378">Hydrolase</keyword>
<feature type="region of interest" description="Disordered" evidence="7">
    <location>
        <begin position="64"/>
        <end position="100"/>
    </location>
</feature>
<keyword evidence="5" id="KW-0460">Magnesium</keyword>
<dbReference type="PANTHER" id="PTHR12318">
    <property type="entry name" value="TESTOSTERONE-REGULATED PROTEIN RP2"/>
    <property type="match status" value="1"/>
</dbReference>
<dbReference type="CDD" id="cd18870">
    <property type="entry name" value="NUDIX_AcylCoAdiphos_Nudt19"/>
    <property type="match status" value="1"/>
</dbReference>
<dbReference type="SUPFAM" id="SSF55811">
    <property type="entry name" value="Nudix"/>
    <property type="match status" value="1"/>
</dbReference>
<evidence type="ECO:0000256" key="1">
    <source>
        <dbReference type="ARBA" id="ARBA00001936"/>
    </source>
</evidence>
<evidence type="ECO:0000256" key="7">
    <source>
        <dbReference type="SAM" id="MobiDB-lite"/>
    </source>
</evidence>
<evidence type="ECO:0000256" key="3">
    <source>
        <dbReference type="ARBA" id="ARBA00022723"/>
    </source>
</evidence>
<dbReference type="PANTHER" id="PTHR12318:SF0">
    <property type="entry name" value="ACYL-COENZYME A DIPHOSPHATASE NUDT19"/>
    <property type="match status" value="1"/>
</dbReference>
<dbReference type="PROSITE" id="PS51462">
    <property type="entry name" value="NUDIX"/>
    <property type="match status" value="1"/>
</dbReference>
<dbReference type="InterPro" id="IPR015797">
    <property type="entry name" value="NUDIX_hydrolase-like_dom_sf"/>
</dbReference>
<reference evidence="9" key="1">
    <citation type="submission" date="2022-11" db="EMBL/GenBank/DDBJ databases">
        <title>Genome Resource of Sclerotinia nivalis Strain SnTB1, a Plant Pathogen Isolated from American Ginseng.</title>
        <authorList>
            <person name="Fan S."/>
        </authorList>
    </citation>
    <scope>NUCLEOTIDE SEQUENCE</scope>
    <source>
        <strain evidence="9">SnTB1</strain>
    </source>
</reference>
<comment type="cofactor">
    <cofactor evidence="2">
        <name>Mg(2+)</name>
        <dbReference type="ChEBI" id="CHEBI:18420"/>
    </cofactor>
</comment>
<dbReference type="Proteomes" id="UP001152300">
    <property type="component" value="Unassembled WGS sequence"/>
</dbReference>
<evidence type="ECO:0000256" key="4">
    <source>
        <dbReference type="ARBA" id="ARBA00022801"/>
    </source>
</evidence>
<keyword evidence="10" id="KW-1185">Reference proteome</keyword>
<evidence type="ECO:0000313" key="9">
    <source>
        <dbReference type="EMBL" id="KAJ8065869.1"/>
    </source>
</evidence>
<protein>
    <recommendedName>
        <fullName evidence="8">Nudix hydrolase domain-containing protein</fullName>
    </recommendedName>
</protein>
<dbReference type="OrthoDB" id="1695362at2759"/>
<dbReference type="GO" id="GO:0016818">
    <property type="term" value="F:hydrolase activity, acting on acid anhydrides, in phosphorus-containing anhydrides"/>
    <property type="evidence" value="ECO:0007669"/>
    <property type="project" value="InterPro"/>
</dbReference>
<comment type="caution">
    <text evidence="9">The sequence shown here is derived from an EMBL/GenBank/DDBJ whole genome shotgun (WGS) entry which is preliminary data.</text>
</comment>
<feature type="domain" description="Nudix hydrolase" evidence="8">
    <location>
        <begin position="100"/>
        <end position="316"/>
    </location>
</feature>
<accession>A0A9X0DK39</accession>
<comment type="cofactor">
    <cofactor evidence="1">
        <name>Mn(2+)</name>
        <dbReference type="ChEBI" id="CHEBI:29035"/>
    </cofactor>
</comment>
<evidence type="ECO:0000256" key="5">
    <source>
        <dbReference type="ARBA" id="ARBA00022842"/>
    </source>
</evidence>
<dbReference type="GO" id="GO:0046872">
    <property type="term" value="F:metal ion binding"/>
    <property type="evidence" value="ECO:0007669"/>
    <property type="project" value="UniProtKB-KW"/>
</dbReference>